<reference evidence="1 2" key="1">
    <citation type="journal article" date="2016" name="Int. J. Syst. Evol. Microbiol.">
        <title>Description of Comamonas sediminis sp. nov., isolated from lagoon sediments.</title>
        <authorList>
            <person name="Subhash Y."/>
            <person name="Bang J.J."/>
            <person name="You T.H."/>
            <person name="Lee S.S."/>
        </authorList>
    </citation>
    <scope>NUCLEOTIDE SEQUENCE [LARGE SCALE GENOMIC DNA]</scope>
    <source>
        <strain evidence="1 2">JCM 31169</strain>
    </source>
</reference>
<organism evidence="1 2">
    <name type="scientific">Comamonas sediminis</name>
    <dbReference type="NCBI Taxonomy" id="1783360"/>
    <lineage>
        <taxon>Bacteria</taxon>
        <taxon>Pseudomonadati</taxon>
        <taxon>Pseudomonadota</taxon>
        <taxon>Betaproteobacteria</taxon>
        <taxon>Burkholderiales</taxon>
        <taxon>Comamonadaceae</taxon>
        <taxon>Comamonas</taxon>
    </lineage>
</organism>
<evidence type="ECO:0000313" key="2">
    <source>
        <dbReference type="Proteomes" id="UP001562178"/>
    </source>
</evidence>
<dbReference type="Proteomes" id="UP001562178">
    <property type="component" value="Unassembled WGS sequence"/>
</dbReference>
<dbReference type="InterPro" id="IPR056928">
    <property type="entry name" value="Gp77-like"/>
</dbReference>
<dbReference type="Pfam" id="PF23148">
    <property type="entry name" value="Gp77"/>
    <property type="match status" value="1"/>
</dbReference>
<dbReference type="EMBL" id="JBGBDC010000002">
    <property type="protein sequence ID" value="MEY2250370.1"/>
    <property type="molecule type" value="Genomic_DNA"/>
</dbReference>
<sequence length="94" mass="10549">MTILGTVTQQPADVQDYDIEFGEWFPPGDEIVDCVISVKPAMPMPPSYAIQGQRVKVWIYDGGTTGVKYQVSVCPQTNDGRKKEVELFVRIKEL</sequence>
<evidence type="ECO:0000313" key="1">
    <source>
        <dbReference type="EMBL" id="MEY2250370.1"/>
    </source>
</evidence>
<protein>
    <submittedName>
        <fullName evidence="1">Uncharacterized protein</fullName>
    </submittedName>
</protein>
<keyword evidence="2" id="KW-1185">Reference proteome</keyword>
<proteinExistence type="predicted"/>
<accession>A0ABV4AYR9</accession>
<name>A0ABV4AYR9_9BURK</name>
<gene>
    <name evidence="1" type="ORF">AB7A72_05100</name>
</gene>
<dbReference type="RefSeq" id="WP_369459218.1">
    <property type="nucleotide sequence ID" value="NZ_JBGBDC010000002.1"/>
</dbReference>
<comment type="caution">
    <text evidence="1">The sequence shown here is derived from an EMBL/GenBank/DDBJ whole genome shotgun (WGS) entry which is preliminary data.</text>
</comment>